<dbReference type="InterPro" id="IPR009057">
    <property type="entry name" value="Homeodomain-like_sf"/>
</dbReference>
<dbReference type="Gene3D" id="3.40.50.10490">
    <property type="entry name" value="Glucose-6-phosphate isomerase like protein, domain 1"/>
    <property type="match status" value="1"/>
</dbReference>
<name>A0ABT5X351_9ENTE</name>
<feature type="domain" description="SIS" evidence="5">
    <location>
        <begin position="113"/>
        <end position="253"/>
    </location>
</feature>
<dbReference type="InterPro" id="IPR000281">
    <property type="entry name" value="HTH_RpiR"/>
</dbReference>
<evidence type="ECO:0000313" key="6">
    <source>
        <dbReference type="EMBL" id="MDF0480434.1"/>
    </source>
</evidence>
<dbReference type="RefSeq" id="WP_275472006.1">
    <property type="nucleotide sequence ID" value="NZ_JAPDSH010000007.1"/>
</dbReference>
<dbReference type="InterPro" id="IPR046348">
    <property type="entry name" value="SIS_dom_sf"/>
</dbReference>
<keyword evidence="2" id="KW-0238">DNA-binding</keyword>
<dbReference type="PANTHER" id="PTHR30514">
    <property type="entry name" value="GLUCOKINASE"/>
    <property type="match status" value="1"/>
</dbReference>
<dbReference type="Pfam" id="PF01418">
    <property type="entry name" value="HTH_6"/>
    <property type="match status" value="1"/>
</dbReference>
<evidence type="ECO:0000256" key="2">
    <source>
        <dbReference type="ARBA" id="ARBA00023125"/>
    </source>
</evidence>
<dbReference type="PROSITE" id="PS51464">
    <property type="entry name" value="SIS"/>
    <property type="match status" value="1"/>
</dbReference>
<evidence type="ECO:0000256" key="1">
    <source>
        <dbReference type="ARBA" id="ARBA00023015"/>
    </source>
</evidence>
<keyword evidence="1" id="KW-0805">Transcription regulation</keyword>
<accession>A0ABT5X351</accession>
<evidence type="ECO:0000313" key="7">
    <source>
        <dbReference type="Proteomes" id="UP001147148"/>
    </source>
</evidence>
<dbReference type="EMBL" id="JAPDSH010000007">
    <property type="protein sequence ID" value="MDF0480434.1"/>
    <property type="molecule type" value="Genomic_DNA"/>
</dbReference>
<proteinExistence type="predicted"/>
<comment type="caution">
    <text evidence="6">The sequence shown here is derived from an EMBL/GenBank/DDBJ whole genome shotgun (WGS) entry which is preliminary data.</text>
</comment>
<dbReference type="SUPFAM" id="SSF46689">
    <property type="entry name" value="Homeodomain-like"/>
    <property type="match status" value="1"/>
</dbReference>
<reference evidence="6" key="1">
    <citation type="submission" date="2022-10" db="EMBL/GenBank/DDBJ databases">
        <title>Vagococcus sp. isolated from poultry meat.</title>
        <authorList>
            <person name="Johansson P."/>
            <person name="Bjorkroth J."/>
        </authorList>
    </citation>
    <scope>NUCLEOTIDE SEQUENCE</scope>
    <source>
        <strain evidence="6">PNs007</strain>
    </source>
</reference>
<dbReference type="InterPro" id="IPR047640">
    <property type="entry name" value="RpiR-like"/>
</dbReference>
<dbReference type="Proteomes" id="UP001147148">
    <property type="component" value="Unassembled WGS sequence"/>
</dbReference>
<protein>
    <submittedName>
        <fullName evidence="6">MurR/RpiR family transcriptional regulator</fullName>
    </submittedName>
</protein>
<sequence>MTIFELMQAKFPEFSDKEKQIATYILGNRESIKNINISKLAEVTHSSPATITRFSKKLMCNNFVDLKIKVNSSMSRDMKVTQSNDKVDDVYNFYTKVIENTKQTAKVEEIHEVVEAIKKAGRILVFGVGSSGFTAQELTQRLVRMGLNASAITDPHFMIISSSIVTEDDLVIGISTSGETTEVVNAISLAKNSGAKVISFTSFSSSSIAKLSDRSLVSFSSKFVGNQRFVNSQFATMYLIDVISTELLENDSLSKKMNRTIKVITNPNDLSI</sequence>
<dbReference type="Gene3D" id="1.10.10.10">
    <property type="entry name" value="Winged helix-like DNA-binding domain superfamily/Winged helix DNA-binding domain"/>
    <property type="match status" value="1"/>
</dbReference>
<gene>
    <name evidence="6" type="ORF">OL233_09085</name>
</gene>
<keyword evidence="7" id="KW-1185">Reference proteome</keyword>
<dbReference type="InterPro" id="IPR001347">
    <property type="entry name" value="SIS_dom"/>
</dbReference>
<dbReference type="InterPro" id="IPR036388">
    <property type="entry name" value="WH-like_DNA-bd_sf"/>
</dbReference>
<evidence type="ECO:0000256" key="3">
    <source>
        <dbReference type="ARBA" id="ARBA00023163"/>
    </source>
</evidence>
<dbReference type="PANTHER" id="PTHR30514:SF21">
    <property type="entry name" value="RPIR-FAMILY TRANSCRIPTIONAL REGULATOR"/>
    <property type="match status" value="1"/>
</dbReference>
<dbReference type="SUPFAM" id="SSF53697">
    <property type="entry name" value="SIS domain"/>
    <property type="match status" value="1"/>
</dbReference>
<organism evidence="6 7">
    <name type="scientific">Vagococcus proximus</name>
    <dbReference type="NCBI Taxonomy" id="2991417"/>
    <lineage>
        <taxon>Bacteria</taxon>
        <taxon>Bacillati</taxon>
        <taxon>Bacillota</taxon>
        <taxon>Bacilli</taxon>
        <taxon>Lactobacillales</taxon>
        <taxon>Enterococcaceae</taxon>
        <taxon>Vagococcus</taxon>
    </lineage>
</organism>
<dbReference type="InterPro" id="IPR035472">
    <property type="entry name" value="RpiR-like_SIS"/>
</dbReference>
<keyword evidence="3" id="KW-0804">Transcription</keyword>
<dbReference type="Pfam" id="PF01380">
    <property type="entry name" value="SIS"/>
    <property type="match status" value="1"/>
</dbReference>
<dbReference type="PROSITE" id="PS51071">
    <property type="entry name" value="HTH_RPIR"/>
    <property type="match status" value="1"/>
</dbReference>
<evidence type="ECO:0000259" key="4">
    <source>
        <dbReference type="PROSITE" id="PS51071"/>
    </source>
</evidence>
<evidence type="ECO:0000259" key="5">
    <source>
        <dbReference type="PROSITE" id="PS51464"/>
    </source>
</evidence>
<feature type="domain" description="HTH rpiR-type" evidence="4">
    <location>
        <begin position="1"/>
        <end position="77"/>
    </location>
</feature>
<dbReference type="CDD" id="cd05013">
    <property type="entry name" value="SIS_RpiR"/>
    <property type="match status" value="1"/>
</dbReference>